<evidence type="ECO:0000313" key="3">
    <source>
        <dbReference type="EMBL" id="KTB38090.1"/>
    </source>
</evidence>
<gene>
    <name evidence="3" type="ORF">WG66_9298</name>
</gene>
<feature type="transmembrane region" description="Helical" evidence="2">
    <location>
        <begin position="670"/>
        <end position="695"/>
    </location>
</feature>
<comment type="caution">
    <text evidence="3">The sequence shown here is derived from an EMBL/GenBank/DDBJ whole genome shotgun (WGS) entry which is preliminary data.</text>
</comment>
<sequence>MSTSEKPHEPPTKSALEFDPGLTTRRKQSGFRFICKFILWIFAALISVVILFFIFNIGRGFVNSTIRFAHTSVYQNETWQEAVANGKQNAVVRPLIDEEQSFDVAVTVWLRSTEDELESRAELDNGSLESLTEGDSAPNREKEDAQEHVIYDDIVFRGLRLRDKNVRAEVPLQVPTHVFRSENISTSDLRASIVLMPSSPSLLDYVTNYSSWYPTLMRRPPVLSPSTLSSPDNLQGLALETFGISVDLVKLHKDKAANDSHATESNNDSITEEFWDIQDSEETGGCYARSATGDIVRAKSSHKLHPYVISRTQIRVSDETHVFNRAAFVKRHRAIKERACGLRPGVPESTPNVALCNRNYTSHGNWETIFQLRVPSSAVEGEYETQWAYAPYLSGLASAPGPKDFIRVPVTRHVCDQDATSAASKFRENVDPNTMNITWYLSFSGRTPNKLATGERFLLRNEPFPESNVTERQKQLAHERSELINGLFGHPYYPDAHPRRKLAIVSIRTIGTILTSILRFAYWSTRKTSVHLTIHGTWLMALSLMLSSLFRLYMQLKKLSATAATITILITALFEWAVPILMVRIVLPLDLLWSGVNKVPFIRSLSFLSRPANHRERTSARLDSRTNRHNVLLLLPALVLLYYIIDPYNLYIIPPTLPLRTDSDNSNTSILILTNPLCYRLTAFVQVIDHLLFILSISPLMGRSDSMWGCSLADAVNIALVAVTAWQAAWLPRHKPELDVDDEDSR</sequence>
<feature type="transmembrane region" description="Helical" evidence="2">
    <location>
        <begin position="502"/>
        <end position="522"/>
    </location>
</feature>
<reference evidence="3 4" key="1">
    <citation type="submission" date="2015-12" db="EMBL/GenBank/DDBJ databases">
        <title>Draft genome sequence of Moniliophthora roreri, the causal agent of frosty pod rot of cacao.</title>
        <authorList>
            <person name="Aime M.C."/>
            <person name="Diaz-Valderrama J.R."/>
            <person name="Kijpornyongpan T."/>
            <person name="Phillips-Mora W."/>
        </authorList>
    </citation>
    <scope>NUCLEOTIDE SEQUENCE [LARGE SCALE GENOMIC DNA]</scope>
    <source>
        <strain evidence="3 4">MCA 2952</strain>
    </source>
</reference>
<accession>A0A0W0FPA3</accession>
<protein>
    <recommendedName>
        <fullName evidence="5">Transmembrane protein</fullName>
    </recommendedName>
</protein>
<keyword evidence="2" id="KW-0472">Membrane</keyword>
<keyword evidence="2" id="KW-1133">Transmembrane helix</keyword>
<dbReference type="Proteomes" id="UP000054988">
    <property type="component" value="Unassembled WGS sequence"/>
</dbReference>
<feature type="transmembrane region" description="Helical" evidence="2">
    <location>
        <begin position="37"/>
        <end position="57"/>
    </location>
</feature>
<proteinExistence type="predicted"/>
<feature type="transmembrane region" description="Helical" evidence="2">
    <location>
        <begin position="630"/>
        <end position="650"/>
    </location>
</feature>
<organism evidence="3 4">
    <name type="scientific">Moniliophthora roreri</name>
    <name type="common">Frosty pod rot fungus</name>
    <name type="synonym">Monilia roreri</name>
    <dbReference type="NCBI Taxonomy" id="221103"/>
    <lineage>
        <taxon>Eukaryota</taxon>
        <taxon>Fungi</taxon>
        <taxon>Dikarya</taxon>
        <taxon>Basidiomycota</taxon>
        <taxon>Agaricomycotina</taxon>
        <taxon>Agaricomycetes</taxon>
        <taxon>Agaricomycetidae</taxon>
        <taxon>Agaricales</taxon>
        <taxon>Marasmiineae</taxon>
        <taxon>Marasmiaceae</taxon>
        <taxon>Moniliophthora</taxon>
    </lineage>
</organism>
<feature type="region of interest" description="Disordered" evidence="1">
    <location>
        <begin position="120"/>
        <end position="144"/>
    </location>
</feature>
<dbReference type="EMBL" id="LATX01001781">
    <property type="protein sequence ID" value="KTB38090.1"/>
    <property type="molecule type" value="Genomic_DNA"/>
</dbReference>
<evidence type="ECO:0000256" key="1">
    <source>
        <dbReference type="SAM" id="MobiDB-lite"/>
    </source>
</evidence>
<dbReference type="AlphaFoldDB" id="A0A0W0FPA3"/>
<keyword evidence="2" id="KW-0812">Transmembrane</keyword>
<evidence type="ECO:0000313" key="4">
    <source>
        <dbReference type="Proteomes" id="UP000054988"/>
    </source>
</evidence>
<feature type="transmembrane region" description="Helical" evidence="2">
    <location>
        <begin position="707"/>
        <end position="729"/>
    </location>
</feature>
<dbReference type="eggNOG" id="ENOG502RBAA">
    <property type="taxonomic scope" value="Eukaryota"/>
</dbReference>
<evidence type="ECO:0000256" key="2">
    <source>
        <dbReference type="SAM" id="Phobius"/>
    </source>
</evidence>
<evidence type="ECO:0008006" key="5">
    <source>
        <dbReference type="Google" id="ProtNLM"/>
    </source>
</evidence>
<feature type="transmembrane region" description="Helical" evidence="2">
    <location>
        <begin position="566"/>
        <end position="585"/>
    </location>
</feature>
<name>A0A0W0FPA3_MONRR</name>
<feature type="transmembrane region" description="Helical" evidence="2">
    <location>
        <begin position="534"/>
        <end position="554"/>
    </location>
</feature>